<protein>
    <submittedName>
        <fullName evidence="1">Uncharacterized protein</fullName>
    </submittedName>
</protein>
<organism evidence="1">
    <name type="scientific">mine drainage metagenome</name>
    <dbReference type="NCBI Taxonomy" id="410659"/>
    <lineage>
        <taxon>unclassified sequences</taxon>
        <taxon>metagenomes</taxon>
        <taxon>ecological metagenomes</taxon>
    </lineage>
</organism>
<name>A0A1J5Q113_9ZZZZ</name>
<dbReference type="AlphaFoldDB" id="A0A1J5Q113"/>
<evidence type="ECO:0000313" key="1">
    <source>
        <dbReference type="EMBL" id="OIQ73719.1"/>
    </source>
</evidence>
<reference evidence="1" key="1">
    <citation type="submission" date="2016-10" db="EMBL/GenBank/DDBJ databases">
        <title>Sequence of Gallionella enrichment culture.</title>
        <authorList>
            <person name="Poehlein A."/>
            <person name="Muehling M."/>
            <person name="Daniel R."/>
        </authorList>
    </citation>
    <scope>NUCLEOTIDE SEQUENCE</scope>
</reference>
<gene>
    <name evidence="1" type="ORF">GALL_446400</name>
</gene>
<accession>A0A1J5Q113</accession>
<dbReference type="EMBL" id="MLJW01002762">
    <property type="protein sequence ID" value="OIQ73719.1"/>
    <property type="molecule type" value="Genomic_DNA"/>
</dbReference>
<sequence length="76" mass="8501">MVDLSLRRLCIALNRFDEASATTEIRPVAVSRPHEFQALTQSKAVMQVAIRMMTDLISEDTVRRLSISGPQKISSI</sequence>
<proteinExistence type="predicted"/>
<comment type="caution">
    <text evidence="1">The sequence shown here is derived from an EMBL/GenBank/DDBJ whole genome shotgun (WGS) entry which is preliminary data.</text>
</comment>